<proteinExistence type="predicted"/>
<organism evidence="4 5">
    <name type="scientific">Nocardia macrotermitis</name>
    <dbReference type="NCBI Taxonomy" id="2585198"/>
    <lineage>
        <taxon>Bacteria</taxon>
        <taxon>Bacillati</taxon>
        <taxon>Actinomycetota</taxon>
        <taxon>Actinomycetes</taxon>
        <taxon>Mycobacteriales</taxon>
        <taxon>Nocardiaceae</taxon>
        <taxon>Nocardia</taxon>
    </lineage>
</organism>
<dbReference type="RefSeq" id="WP_153409914.1">
    <property type="nucleotide sequence ID" value="NZ_WEGK01000004.1"/>
</dbReference>
<keyword evidence="2" id="KW-0472">Membrane</keyword>
<feature type="transmembrane region" description="Helical" evidence="2">
    <location>
        <begin position="141"/>
        <end position="162"/>
    </location>
</feature>
<feature type="region of interest" description="Disordered" evidence="1">
    <location>
        <begin position="1"/>
        <end position="133"/>
    </location>
</feature>
<dbReference type="AlphaFoldDB" id="A0A7K0D048"/>
<comment type="caution">
    <text evidence="4">The sequence shown here is derived from an EMBL/GenBank/DDBJ whole genome shotgun (WGS) entry which is preliminary data.</text>
</comment>
<evidence type="ECO:0000313" key="5">
    <source>
        <dbReference type="Proteomes" id="UP000438448"/>
    </source>
</evidence>
<evidence type="ECO:0000256" key="1">
    <source>
        <dbReference type="SAM" id="MobiDB-lite"/>
    </source>
</evidence>
<feature type="domain" description="DUF8176" evidence="3">
    <location>
        <begin position="205"/>
        <end position="335"/>
    </location>
</feature>
<evidence type="ECO:0000256" key="2">
    <source>
        <dbReference type="SAM" id="Phobius"/>
    </source>
</evidence>
<sequence>MTKSDSAEPDPEQEDNPFDLGLPMLRPPARQPARRRPGRRGGRRRPPPARPAALPIPGTASGPDDRSGDWEEWLDQGARQPDPPPEMPAARIPPAPEYDYSDESPTRTPQIVDRSGGSAGSRLRRARARRPEDGRVRRDKVLSLLILMGVGIVIVAVVLTVIHTGNRKHNTTVAANAPAVVENSTLPLAPPISTGPASPAPVATADCEQRRDADEVSGTDPGGTSSGPDAILAFERAYYVQRSGSAARAVVTDDATVASADSGPSAFPAAESIQRGINQVPVGTRYCVQVTRGNNDGSQWEVRLTQQKPGEQPHTFTQIVTTRTISDRTLIAAIKEG</sequence>
<evidence type="ECO:0000259" key="3">
    <source>
        <dbReference type="Pfam" id="PF26527"/>
    </source>
</evidence>
<protein>
    <recommendedName>
        <fullName evidence="3">DUF8176 domain-containing protein</fullName>
    </recommendedName>
</protein>
<feature type="compositionally biased region" description="Basic residues" evidence="1">
    <location>
        <begin position="32"/>
        <end position="47"/>
    </location>
</feature>
<reference evidence="4 5" key="1">
    <citation type="submission" date="2019-10" db="EMBL/GenBank/DDBJ databases">
        <title>Nocardia macrotermitis sp. nov. and Nocardia aurantia sp. nov., isolated from the gut of fungus growing-termite Macrotermes natalensis.</title>
        <authorList>
            <person name="Benndorf R."/>
            <person name="Schwitalla J."/>
            <person name="Martin K."/>
            <person name="De Beer W."/>
            <person name="Kaster A.-K."/>
            <person name="Vollmers J."/>
            <person name="Poulsen M."/>
            <person name="Beemelmanns C."/>
        </authorList>
    </citation>
    <scope>NUCLEOTIDE SEQUENCE [LARGE SCALE GENOMIC DNA]</scope>
    <source>
        <strain evidence="4 5">RB20</strain>
    </source>
</reference>
<dbReference type="Proteomes" id="UP000438448">
    <property type="component" value="Unassembled WGS sequence"/>
</dbReference>
<keyword evidence="5" id="KW-1185">Reference proteome</keyword>
<dbReference type="OrthoDB" id="4382015at2"/>
<dbReference type="EMBL" id="WEGK01000004">
    <property type="protein sequence ID" value="MQY19051.1"/>
    <property type="molecule type" value="Genomic_DNA"/>
</dbReference>
<evidence type="ECO:0000313" key="4">
    <source>
        <dbReference type="EMBL" id="MQY19051.1"/>
    </source>
</evidence>
<feature type="compositionally biased region" description="Acidic residues" evidence="1">
    <location>
        <begin position="7"/>
        <end position="17"/>
    </location>
</feature>
<keyword evidence="2" id="KW-1133">Transmembrane helix</keyword>
<feature type="region of interest" description="Disordered" evidence="1">
    <location>
        <begin position="188"/>
        <end position="227"/>
    </location>
</feature>
<dbReference type="Pfam" id="PF26527">
    <property type="entry name" value="DUF8176"/>
    <property type="match status" value="1"/>
</dbReference>
<feature type="compositionally biased region" description="Pro residues" evidence="1">
    <location>
        <begin position="81"/>
        <end position="96"/>
    </location>
</feature>
<gene>
    <name evidence="4" type="ORF">NRB20_21350</name>
</gene>
<name>A0A7K0D048_9NOCA</name>
<dbReference type="InterPro" id="IPR058489">
    <property type="entry name" value="DUF8176"/>
</dbReference>
<accession>A0A7K0D048</accession>
<keyword evidence="2" id="KW-0812">Transmembrane</keyword>